<dbReference type="Proteomes" id="UP001164746">
    <property type="component" value="Chromosome 13"/>
</dbReference>
<evidence type="ECO:0000313" key="2">
    <source>
        <dbReference type="Proteomes" id="UP001164746"/>
    </source>
</evidence>
<keyword evidence="2" id="KW-1185">Reference proteome</keyword>
<protein>
    <submittedName>
        <fullName evidence="1">Uncharacterized protein</fullName>
    </submittedName>
</protein>
<dbReference type="EMBL" id="CP111024">
    <property type="protein sequence ID" value="WAR23557.1"/>
    <property type="molecule type" value="Genomic_DNA"/>
</dbReference>
<proteinExistence type="predicted"/>
<sequence length="79" mass="9260">MKKISPVERNILLKFITGFFSDYVQNKYFIVNCSFDVFLSSKVYNRVVKNKMNSHISKKCVLIDIICVCVYRCNVHADM</sequence>
<gene>
    <name evidence="1" type="ORF">MAR_037226</name>
</gene>
<organism evidence="1 2">
    <name type="scientific">Mya arenaria</name>
    <name type="common">Soft-shell clam</name>
    <dbReference type="NCBI Taxonomy" id="6604"/>
    <lineage>
        <taxon>Eukaryota</taxon>
        <taxon>Metazoa</taxon>
        <taxon>Spiralia</taxon>
        <taxon>Lophotrochozoa</taxon>
        <taxon>Mollusca</taxon>
        <taxon>Bivalvia</taxon>
        <taxon>Autobranchia</taxon>
        <taxon>Heteroconchia</taxon>
        <taxon>Euheterodonta</taxon>
        <taxon>Imparidentia</taxon>
        <taxon>Neoheterodontei</taxon>
        <taxon>Myida</taxon>
        <taxon>Myoidea</taxon>
        <taxon>Myidae</taxon>
        <taxon>Mya</taxon>
    </lineage>
</organism>
<name>A0ABY7FN40_MYAAR</name>
<accession>A0ABY7FN40</accession>
<evidence type="ECO:0000313" key="1">
    <source>
        <dbReference type="EMBL" id="WAR23557.1"/>
    </source>
</evidence>
<reference evidence="1" key="1">
    <citation type="submission" date="2022-11" db="EMBL/GenBank/DDBJ databases">
        <title>Centuries of genome instability and evolution in soft-shell clam transmissible cancer (bioRxiv).</title>
        <authorList>
            <person name="Hart S.F.M."/>
            <person name="Yonemitsu M.A."/>
            <person name="Giersch R.M."/>
            <person name="Beal B.F."/>
            <person name="Arriagada G."/>
            <person name="Davis B.W."/>
            <person name="Ostrander E.A."/>
            <person name="Goff S.P."/>
            <person name="Metzger M.J."/>
        </authorList>
    </citation>
    <scope>NUCLEOTIDE SEQUENCE</scope>
    <source>
        <strain evidence="1">MELC-2E11</strain>
        <tissue evidence="1">Siphon/mantle</tissue>
    </source>
</reference>